<evidence type="ECO:0000313" key="7">
    <source>
        <dbReference type="EMBL" id="SMH45919.1"/>
    </source>
</evidence>
<dbReference type="FunFam" id="3.40.50.300:FF:000032">
    <property type="entry name" value="Export ABC transporter ATP-binding protein"/>
    <property type="match status" value="1"/>
</dbReference>
<keyword evidence="4" id="KW-0238">DNA-binding</keyword>
<dbReference type="InterPro" id="IPR027417">
    <property type="entry name" value="P-loop_NTPase"/>
</dbReference>
<evidence type="ECO:0000256" key="4">
    <source>
        <dbReference type="PROSITE-ProRule" id="PRU01076"/>
    </source>
</evidence>
<dbReference type="InterPro" id="IPR003439">
    <property type="entry name" value="ABC_transporter-like_ATP-bd"/>
</dbReference>
<dbReference type="PANTHER" id="PTHR24220:SF685">
    <property type="entry name" value="ABC TRANSPORTER RELATED"/>
    <property type="match status" value="1"/>
</dbReference>
<dbReference type="InterPro" id="IPR003593">
    <property type="entry name" value="AAA+_ATPase"/>
</dbReference>
<feature type="domain" description="ABC transporter" evidence="5">
    <location>
        <begin position="21"/>
        <end position="262"/>
    </location>
</feature>
<evidence type="ECO:0000256" key="2">
    <source>
        <dbReference type="ARBA" id="ARBA00022741"/>
    </source>
</evidence>
<dbReference type="PROSITE" id="PS50893">
    <property type="entry name" value="ABC_TRANSPORTER_2"/>
    <property type="match status" value="1"/>
</dbReference>
<dbReference type="GO" id="GO:0098796">
    <property type="term" value="C:membrane protein complex"/>
    <property type="evidence" value="ECO:0007669"/>
    <property type="project" value="UniProtKB-ARBA"/>
</dbReference>
<dbReference type="GO" id="GO:0005524">
    <property type="term" value="F:ATP binding"/>
    <property type="evidence" value="ECO:0007669"/>
    <property type="project" value="UniProtKB-KW"/>
</dbReference>
<evidence type="ECO:0000256" key="1">
    <source>
        <dbReference type="ARBA" id="ARBA00022448"/>
    </source>
</evidence>
<dbReference type="AlphaFoldDB" id="A0A1X7P542"/>
<accession>A0A1X7P542</accession>
<evidence type="ECO:0000256" key="3">
    <source>
        <dbReference type="ARBA" id="ARBA00022840"/>
    </source>
</evidence>
<keyword evidence="8" id="KW-1185">Reference proteome</keyword>
<gene>
    <name evidence="7" type="ORF">SAMN06295885_2652</name>
</gene>
<dbReference type="InterPro" id="IPR007159">
    <property type="entry name" value="SpoVT-AbrB_dom"/>
</dbReference>
<dbReference type="PROSITE" id="PS51740">
    <property type="entry name" value="SPOVT_ABRB"/>
    <property type="match status" value="1"/>
</dbReference>
<dbReference type="SMART" id="SM00382">
    <property type="entry name" value="AAA"/>
    <property type="match status" value="1"/>
</dbReference>
<evidence type="ECO:0000313" key="8">
    <source>
        <dbReference type="Proteomes" id="UP000193711"/>
    </source>
</evidence>
<dbReference type="InterPro" id="IPR017911">
    <property type="entry name" value="MacB-like_ATP-bd"/>
</dbReference>
<dbReference type="InterPro" id="IPR017871">
    <property type="entry name" value="ABC_transporter-like_CS"/>
</dbReference>
<keyword evidence="1" id="KW-0813">Transport</keyword>
<dbReference type="PROSITE" id="PS00211">
    <property type="entry name" value="ABC_TRANSPORTER_1"/>
    <property type="match status" value="1"/>
</dbReference>
<dbReference type="Proteomes" id="UP000193711">
    <property type="component" value="Unassembled WGS sequence"/>
</dbReference>
<dbReference type="SUPFAM" id="SSF52540">
    <property type="entry name" value="P-loop containing nucleoside triphosphate hydrolases"/>
    <property type="match status" value="1"/>
</dbReference>
<sequence>MTVTSALTRQGGGEYGAEALIACDSLVRVFRAGGVEVQALQGLDLLVDEGDVLAIVGASGSGKSTLLGILSGLDAPTAGRARLAGHDLAAMRGAELVHYRRSTVGFVRQQASRNLLPSLSAAENVALPLALAGRGRRERRARARELLTLLGLGERADRRPAQLSGGEQQRVSLAVALAGSPQVLLADEPTGQLDARTGDEVFAALRAVNEELGCTVVIVTHDAAVASQVRRTVAIRDGRISSETLRREELDPSGASMTAEEFAVLDRVGRLQLPAEYREALDLVDRVRLTLEGDHVGVWPQHRADASPEEETP</sequence>
<keyword evidence="3" id="KW-0067">ATP-binding</keyword>
<dbReference type="OrthoDB" id="9802264at2"/>
<dbReference type="GO" id="GO:0022857">
    <property type="term" value="F:transmembrane transporter activity"/>
    <property type="evidence" value="ECO:0007669"/>
    <property type="project" value="TreeGrafter"/>
</dbReference>
<dbReference type="Pfam" id="PF00005">
    <property type="entry name" value="ABC_tran"/>
    <property type="match status" value="1"/>
</dbReference>
<keyword evidence="7" id="KW-0449">Lipoprotein</keyword>
<dbReference type="RefSeq" id="WP_085477016.1">
    <property type="nucleotide sequence ID" value="NZ_FXBM01000002.1"/>
</dbReference>
<dbReference type="CDD" id="cd03255">
    <property type="entry name" value="ABC_MJ0796_LolCDE_FtsE"/>
    <property type="match status" value="1"/>
</dbReference>
<dbReference type="GO" id="GO:0016887">
    <property type="term" value="F:ATP hydrolysis activity"/>
    <property type="evidence" value="ECO:0007669"/>
    <property type="project" value="InterPro"/>
</dbReference>
<reference evidence="8" key="1">
    <citation type="submission" date="2017-04" db="EMBL/GenBank/DDBJ databases">
        <authorList>
            <person name="Varghese N."/>
            <person name="Submissions S."/>
        </authorList>
    </citation>
    <scope>NUCLEOTIDE SEQUENCE [LARGE SCALE GENOMIC DNA]</scope>
    <source>
        <strain evidence="8">VKM Ac-2121</strain>
    </source>
</reference>
<dbReference type="PANTHER" id="PTHR24220">
    <property type="entry name" value="IMPORT ATP-BINDING PROTEIN"/>
    <property type="match status" value="1"/>
</dbReference>
<dbReference type="EMBL" id="FXBM01000002">
    <property type="protein sequence ID" value="SMH45919.1"/>
    <property type="molecule type" value="Genomic_DNA"/>
</dbReference>
<keyword evidence="2" id="KW-0547">Nucleotide-binding</keyword>
<proteinExistence type="predicted"/>
<dbReference type="Gene3D" id="3.40.50.300">
    <property type="entry name" value="P-loop containing nucleotide triphosphate hydrolases"/>
    <property type="match status" value="1"/>
</dbReference>
<evidence type="ECO:0000259" key="5">
    <source>
        <dbReference type="PROSITE" id="PS50893"/>
    </source>
</evidence>
<name>A0A1X7P542_9MICO</name>
<dbReference type="GO" id="GO:0003677">
    <property type="term" value="F:DNA binding"/>
    <property type="evidence" value="ECO:0007669"/>
    <property type="project" value="UniProtKB-UniRule"/>
</dbReference>
<organism evidence="7 8">
    <name type="scientific">Rathayibacter oskolensis</name>
    <dbReference type="NCBI Taxonomy" id="1891671"/>
    <lineage>
        <taxon>Bacteria</taxon>
        <taxon>Bacillati</taxon>
        <taxon>Actinomycetota</taxon>
        <taxon>Actinomycetes</taxon>
        <taxon>Micrococcales</taxon>
        <taxon>Microbacteriaceae</taxon>
        <taxon>Rathayibacter</taxon>
    </lineage>
</organism>
<dbReference type="GO" id="GO:0005886">
    <property type="term" value="C:plasma membrane"/>
    <property type="evidence" value="ECO:0007669"/>
    <property type="project" value="TreeGrafter"/>
</dbReference>
<feature type="domain" description="SpoVT-AbrB" evidence="6">
    <location>
        <begin position="260"/>
        <end position="303"/>
    </location>
</feature>
<evidence type="ECO:0000259" key="6">
    <source>
        <dbReference type="PROSITE" id="PS51740"/>
    </source>
</evidence>
<protein>
    <submittedName>
        <fullName evidence="7">ABC-type lipoprotein export system, ATPase component</fullName>
    </submittedName>
</protein>
<dbReference type="InterPro" id="IPR015854">
    <property type="entry name" value="ABC_transpr_LolD-like"/>
</dbReference>
<dbReference type="STRING" id="1891671.SAMN06295885_2652"/>